<evidence type="ECO:0000313" key="2">
    <source>
        <dbReference type="EMBL" id="RDB26408.1"/>
    </source>
</evidence>
<protein>
    <submittedName>
        <fullName evidence="2">Uncharacterized protein</fullName>
    </submittedName>
</protein>
<dbReference type="InParanoid" id="A0A369JXA6"/>
<comment type="caution">
    <text evidence="2">The sequence shown here is derived from an EMBL/GenBank/DDBJ whole genome shotgun (WGS) entry which is preliminary data.</text>
</comment>
<keyword evidence="3" id="KW-1185">Reference proteome</keyword>
<feature type="region of interest" description="Disordered" evidence="1">
    <location>
        <begin position="76"/>
        <end position="100"/>
    </location>
</feature>
<accession>A0A369JXA6</accession>
<dbReference type="Proteomes" id="UP000076154">
    <property type="component" value="Unassembled WGS sequence"/>
</dbReference>
<organism evidence="2 3">
    <name type="scientific">Hypsizygus marmoreus</name>
    <name type="common">White beech mushroom</name>
    <name type="synonym">Agaricus marmoreus</name>
    <dbReference type="NCBI Taxonomy" id="39966"/>
    <lineage>
        <taxon>Eukaryota</taxon>
        <taxon>Fungi</taxon>
        <taxon>Dikarya</taxon>
        <taxon>Basidiomycota</taxon>
        <taxon>Agaricomycotina</taxon>
        <taxon>Agaricomycetes</taxon>
        <taxon>Agaricomycetidae</taxon>
        <taxon>Agaricales</taxon>
        <taxon>Tricholomatineae</taxon>
        <taxon>Lyophyllaceae</taxon>
        <taxon>Hypsizygus</taxon>
    </lineage>
</organism>
<dbReference type="EMBL" id="LUEZ02000040">
    <property type="protein sequence ID" value="RDB26408.1"/>
    <property type="molecule type" value="Genomic_DNA"/>
</dbReference>
<name>A0A369JXA6_HYPMA</name>
<proteinExistence type="predicted"/>
<evidence type="ECO:0000313" key="3">
    <source>
        <dbReference type="Proteomes" id="UP000076154"/>
    </source>
</evidence>
<reference evidence="2" key="1">
    <citation type="submission" date="2018-04" db="EMBL/GenBank/DDBJ databases">
        <title>Whole genome sequencing of Hypsizygus marmoreus.</title>
        <authorList>
            <person name="Choi I.-G."/>
            <person name="Min B."/>
            <person name="Kim J.-G."/>
            <person name="Kim S."/>
            <person name="Oh Y.-L."/>
            <person name="Kong W.-S."/>
            <person name="Park H."/>
            <person name="Jeong J."/>
            <person name="Song E.-S."/>
        </authorList>
    </citation>
    <scope>NUCLEOTIDE SEQUENCE [LARGE SCALE GENOMIC DNA]</scope>
    <source>
        <strain evidence="2">51987-8</strain>
    </source>
</reference>
<gene>
    <name evidence="2" type="ORF">Hypma_006561</name>
</gene>
<feature type="compositionally biased region" description="Basic and acidic residues" evidence="1">
    <location>
        <begin position="88"/>
        <end position="100"/>
    </location>
</feature>
<dbReference type="AlphaFoldDB" id="A0A369JXA6"/>
<evidence type="ECO:0000256" key="1">
    <source>
        <dbReference type="SAM" id="MobiDB-lite"/>
    </source>
</evidence>
<sequence length="100" mass="11899">MLHLSNNNFQYQNFEKATDTDTAHTLIRIYCAIITFIDRLHVHPHQLLSPRYPHYKPANVAYFKLQIHGRYPPPGKYLRKRGGSIPKIRHDQEKEFERSL</sequence>